<evidence type="ECO:0000256" key="1">
    <source>
        <dbReference type="SAM" id="MobiDB-lite"/>
    </source>
</evidence>
<protein>
    <submittedName>
        <fullName evidence="2">Uncharacterized protein</fullName>
    </submittedName>
</protein>
<keyword evidence="3" id="KW-1185">Reference proteome</keyword>
<comment type="caution">
    <text evidence="2">The sequence shown here is derived from an EMBL/GenBank/DDBJ whole genome shotgun (WGS) entry which is preliminary data.</text>
</comment>
<name>A0A918FIC2_9DEIO</name>
<feature type="region of interest" description="Disordered" evidence="1">
    <location>
        <begin position="1"/>
        <end position="21"/>
    </location>
</feature>
<reference evidence="2" key="2">
    <citation type="submission" date="2020-09" db="EMBL/GenBank/DDBJ databases">
        <authorList>
            <person name="Sun Q."/>
            <person name="Ohkuma M."/>
        </authorList>
    </citation>
    <scope>NUCLEOTIDE SEQUENCE</scope>
    <source>
        <strain evidence="2">JCM 31311</strain>
    </source>
</reference>
<sequence length="81" mass="8742">MPEPPKQSLATPRKCAHGGRPQALREAARLHVYVERSHKGALGLLPGEMAVHVRAAIADYLRREDIAAKLSQAGASALEHL</sequence>
<dbReference type="EMBL" id="BMQL01000097">
    <property type="protein sequence ID" value="GGR39610.1"/>
    <property type="molecule type" value="Genomic_DNA"/>
</dbReference>
<dbReference type="AlphaFoldDB" id="A0A918FIC2"/>
<evidence type="ECO:0000313" key="2">
    <source>
        <dbReference type="EMBL" id="GGR39610.1"/>
    </source>
</evidence>
<gene>
    <name evidence="2" type="ORF">GCM10008957_55490</name>
</gene>
<dbReference type="Proteomes" id="UP000603865">
    <property type="component" value="Unassembled WGS sequence"/>
</dbReference>
<evidence type="ECO:0000313" key="3">
    <source>
        <dbReference type="Proteomes" id="UP000603865"/>
    </source>
</evidence>
<proteinExistence type="predicted"/>
<organism evidence="2 3">
    <name type="scientific">Deinococcus ruber</name>
    <dbReference type="NCBI Taxonomy" id="1848197"/>
    <lineage>
        <taxon>Bacteria</taxon>
        <taxon>Thermotogati</taxon>
        <taxon>Deinococcota</taxon>
        <taxon>Deinococci</taxon>
        <taxon>Deinococcales</taxon>
        <taxon>Deinococcaceae</taxon>
        <taxon>Deinococcus</taxon>
    </lineage>
</organism>
<accession>A0A918FIC2</accession>
<reference evidence="2" key="1">
    <citation type="journal article" date="2014" name="Int. J. Syst. Evol. Microbiol.">
        <title>Complete genome sequence of Corynebacterium casei LMG S-19264T (=DSM 44701T), isolated from a smear-ripened cheese.</title>
        <authorList>
            <consortium name="US DOE Joint Genome Institute (JGI-PGF)"/>
            <person name="Walter F."/>
            <person name="Albersmeier A."/>
            <person name="Kalinowski J."/>
            <person name="Ruckert C."/>
        </authorList>
    </citation>
    <scope>NUCLEOTIDE SEQUENCE</scope>
    <source>
        <strain evidence="2">JCM 31311</strain>
    </source>
</reference>